<evidence type="ECO:0000313" key="3">
    <source>
        <dbReference type="Proteomes" id="UP000604737"/>
    </source>
</evidence>
<name>A0ABQ3GZI7_9NEIS</name>
<gene>
    <name evidence="2" type="ORF">GCM10007350_19200</name>
</gene>
<evidence type="ECO:0000259" key="1">
    <source>
        <dbReference type="Pfam" id="PF00582"/>
    </source>
</evidence>
<dbReference type="CDD" id="cd00293">
    <property type="entry name" value="USP-like"/>
    <property type="match status" value="1"/>
</dbReference>
<evidence type="ECO:0000313" key="2">
    <source>
        <dbReference type="EMBL" id="GHD62860.1"/>
    </source>
</evidence>
<comment type="caution">
    <text evidence="2">The sequence shown here is derived from an EMBL/GenBank/DDBJ whole genome shotgun (WGS) entry which is preliminary data.</text>
</comment>
<organism evidence="2 3">
    <name type="scientific">Jeongeupia chitinilytica</name>
    <dbReference type="NCBI Taxonomy" id="1041641"/>
    <lineage>
        <taxon>Bacteria</taxon>
        <taxon>Pseudomonadati</taxon>
        <taxon>Pseudomonadota</taxon>
        <taxon>Betaproteobacteria</taxon>
        <taxon>Neisseriales</taxon>
        <taxon>Chitinibacteraceae</taxon>
        <taxon>Jeongeupia</taxon>
    </lineage>
</organism>
<proteinExistence type="predicted"/>
<dbReference type="Gene3D" id="3.40.50.620">
    <property type="entry name" value="HUPs"/>
    <property type="match status" value="1"/>
</dbReference>
<keyword evidence="3" id="KW-1185">Reference proteome</keyword>
<dbReference type="Proteomes" id="UP000604737">
    <property type="component" value="Unassembled WGS sequence"/>
</dbReference>
<dbReference type="EMBL" id="BMYO01000005">
    <property type="protein sequence ID" value="GHD62860.1"/>
    <property type="molecule type" value="Genomic_DNA"/>
</dbReference>
<protein>
    <recommendedName>
        <fullName evidence="1">UspA domain-containing protein</fullName>
    </recommendedName>
</protein>
<dbReference type="SUPFAM" id="SSF52402">
    <property type="entry name" value="Adenine nucleotide alpha hydrolases-like"/>
    <property type="match status" value="1"/>
</dbReference>
<feature type="domain" description="UspA" evidence="1">
    <location>
        <begin position="1"/>
        <end position="137"/>
    </location>
</feature>
<reference evidence="3" key="1">
    <citation type="journal article" date="2019" name="Int. J. Syst. Evol. Microbiol.">
        <title>The Global Catalogue of Microorganisms (GCM) 10K type strain sequencing project: providing services to taxonomists for standard genome sequencing and annotation.</title>
        <authorList>
            <consortium name="The Broad Institute Genomics Platform"/>
            <consortium name="The Broad Institute Genome Sequencing Center for Infectious Disease"/>
            <person name="Wu L."/>
            <person name="Ma J."/>
        </authorList>
    </citation>
    <scope>NUCLEOTIDE SEQUENCE [LARGE SCALE GENOMIC DNA]</scope>
    <source>
        <strain evidence="3">KCTC 23701</strain>
    </source>
</reference>
<dbReference type="InterPro" id="IPR014729">
    <property type="entry name" value="Rossmann-like_a/b/a_fold"/>
</dbReference>
<sequence>MFTKILVDFDVVHLSDQAAGLVLEMAKSADALVTLLVIRAQLDNVMSKSDDDFIAKVKTQIAPKFELLQQQAEAWGVQLELEVTWGDEVEQLLAVIQRDGYDLLVIGKQHTGGLIHAIEGIVWKTVVTRASIPVLTFP</sequence>
<dbReference type="InterPro" id="IPR006016">
    <property type="entry name" value="UspA"/>
</dbReference>
<dbReference type="RefSeq" id="WP_189460233.1">
    <property type="nucleotide sequence ID" value="NZ_BMYO01000005.1"/>
</dbReference>
<dbReference type="Pfam" id="PF00582">
    <property type="entry name" value="Usp"/>
    <property type="match status" value="1"/>
</dbReference>
<accession>A0ABQ3GZI7</accession>